<comment type="catalytic activity">
    <reaction evidence="1">
        <text>ATP + protein L-histidine = ADP + protein N-phospho-L-histidine.</text>
        <dbReference type="EC" id="2.7.13.3"/>
    </reaction>
</comment>
<keyword evidence="21" id="KW-1185">Reference proteome</keyword>
<evidence type="ECO:0000256" key="5">
    <source>
        <dbReference type="ARBA" id="ARBA00022679"/>
    </source>
</evidence>
<dbReference type="Proteomes" id="UP001338582">
    <property type="component" value="Chromosome 1"/>
</dbReference>
<accession>A0AAX4H3T8</accession>
<evidence type="ECO:0000256" key="17">
    <source>
        <dbReference type="SAM" id="Phobius"/>
    </source>
</evidence>
<dbReference type="InterPro" id="IPR036097">
    <property type="entry name" value="HisK_dim/P_sf"/>
</dbReference>
<evidence type="ECO:0000256" key="6">
    <source>
        <dbReference type="ARBA" id="ARBA00022692"/>
    </source>
</evidence>
<protein>
    <recommendedName>
        <fullName evidence="3">histidine kinase</fullName>
        <ecNumber evidence="3">2.7.13.3</ecNumber>
    </recommendedName>
</protein>
<evidence type="ECO:0000256" key="13">
    <source>
        <dbReference type="ARBA" id="ARBA00023180"/>
    </source>
</evidence>
<dbReference type="GO" id="GO:1900445">
    <property type="term" value="P:positive regulation of filamentous growth of a population of unicellular organisms in response to biotic stimulus"/>
    <property type="evidence" value="ECO:0007669"/>
    <property type="project" value="UniProtKB-ARBA"/>
</dbReference>
<dbReference type="InterPro" id="IPR003661">
    <property type="entry name" value="HisK_dim/P_dom"/>
</dbReference>
<dbReference type="FunFam" id="1.10.287.130:FF:000004">
    <property type="entry name" value="Ethylene receptor 1"/>
    <property type="match status" value="1"/>
</dbReference>
<evidence type="ECO:0000313" key="20">
    <source>
        <dbReference type="EMBL" id="WPK23158.1"/>
    </source>
</evidence>
<dbReference type="SMART" id="SM00448">
    <property type="entry name" value="REC"/>
    <property type="match status" value="1"/>
</dbReference>
<dbReference type="PRINTS" id="PR00344">
    <property type="entry name" value="BCTRLSENSOR"/>
</dbReference>
<feature type="region of interest" description="Disordered" evidence="16">
    <location>
        <begin position="674"/>
        <end position="718"/>
    </location>
</feature>
<evidence type="ECO:0000313" key="21">
    <source>
        <dbReference type="Proteomes" id="UP001338582"/>
    </source>
</evidence>
<dbReference type="KEGG" id="asau:88171454"/>
<evidence type="ECO:0000256" key="11">
    <source>
        <dbReference type="ARBA" id="ARBA00023012"/>
    </source>
</evidence>
<dbReference type="Gene3D" id="6.10.340.10">
    <property type="match status" value="1"/>
</dbReference>
<feature type="transmembrane region" description="Helical" evidence="17">
    <location>
        <begin position="346"/>
        <end position="370"/>
    </location>
</feature>
<dbReference type="InterPro" id="IPR001789">
    <property type="entry name" value="Sig_transdc_resp-reg_receiver"/>
</dbReference>
<dbReference type="InterPro" id="IPR005467">
    <property type="entry name" value="His_kinase_dom"/>
</dbReference>
<dbReference type="PANTHER" id="PTHR43047:SF72">
    <property type="entry name" value="OSMOSENSING HISTIDINE PROTEIN KINASE SLN1"/>
    <property type="match status" value="1"/>
</dbReference>
<dbReference type="EMBL" id="CP138894">
    <property type="protein sequence ID" value="WPK23158.1"/>
    <property type="molecule type" value="Genomic_DNA"/>
</dbReference>
<dbReference type="GO" id="GO:0000155">
    <property type="term" value="F:phosphorelay sensor kinase activity"/>
    <property type="evidence" value="ECO:0007669"/>
    <property type="project" value="InterPro"/>
</dbReference>
<dbReference type="GO" id="GO:0036180">
    <property type="term" value="P:filamentous growth of a population of unicellular organisms in response to biotic stimulus"/>
    <property type="evidence" value="ECO:0007669"/>
    <property type="project" value="UniProtKB-ARBA"/>
</dbReference>
<organism evidence="20 21">
    <name type="scientific">Australozyma saopauloensis</name>
    <dbReference type="NCBI Taxonomy" id="291208"/>
    <lineage>
        <taxon>Eukaryota</taxon>
        <taxon>Fungi</taxon>
        <taxon>Dikarya</taxon>
        <taxon>Ascomycota</taxon>
        <taxon>Saccharomycotina</taxon>
        <taxon>Pichiomycetes</taxon>
        <taxon>Metschnikowiaceae</taxon>
        <taxon>Australozyma</taxon>
    </lineage>
</organism>
<dbReference type="InterPro" id="IPR004358">
    <property type="entry name" value="Sig_transdc_His_kin-like_C"/>
</dbReference>
<dbReference type="GeneID" id="88171454"/>
<feature type="domain" description="Response regulatory" evidence="19">
    <location>
        <begin position="1055"/>
        <end position="1176"/>
    </location>
</feature>
<dbReference type="CDD" id="cd00082">
    <property type="entry name" value="HisKA"/>
    <property type="match status" value="1"/>
</dbReference>
<evidence type="ECO:0000256" key="2">
    <source>
        <dbReference type="ARBA" id="ARBA00004370"/>
    </source>
</evidence>
<evidence type="ECO:0000256" key="12">
    <source>
        <dbReference type="ARBA" id="ARBA00023136"/>
    </source>
</evidence>
<keyword evidence="13" id="KW-0325">Glycoprotein</keyword>
<keyword evidence="9" id="KW-0067">ATP-binding</keyword>
<sequence length="1200" mass="131667">MKLPDIITRKRRLKVGIRPQLIIIVCFSSLTSLLILAIVTGIYFSKNLSALRGDRLLVIAQLKAVQVKQSIQFLYFQVVSLSLKDLISFPLSSYRAGNTSADMFVAAQGALDQFLSSSETFVLARLYNLDLKIVAQSQSNVLNISSTAQDALYPLQPNASIPLAVTTKNQSNALGAGYMSGPLKNSSDYDAAYFLGITIPIYSNSSIIINRPAVSGYLSVLASAANVQDALETTESSDYDSLALRAIYQNASVAGDPVYLVGFESIFPNINSPLIPNTLYPINSSEAAGLALTFESGLESDAPQIDGPNLAIGFTRIGIDSTSSWSILIQQKRSTFVAPIKKLTDIMIGVVIGTGAFMCLVTFGLAVWFINPITKLKEATEEITRLKREKDSQNGGYITPNQFEHASAASTEMNTCEKRNSVNTVSSGGSNGYTTGIRLPGKIPKSKKLFKDELTELLDAFNIMTEELEKQYTHLEDRVKQRTKELEASKIEAEAANEAKTVFIANISHELRTPLNGILGMTSIAMEETDHLQIQDSLKLIHRSGELLLHIFTELLTYSKNTLNRSKLEKSNFQILEVAHQVKSIFGKVALDQRVHFKILIKPNIMRKLILFGDSNRIIQIVMNLVSNSLKFTPVDGSVDVSFKLVGEYDHEASKLTEFSEVCLLKETVKSGSKHSSETTKADEEDKHAQLSVIGAKDAMTSSSEGDSTSLNGDEPEKYHSLNKSVYSTKSNDNCLINDSDASSLATISTTEYENTLFQSQFTSTKPLPQVPRIANPSLDTTSSPSDLSPTAAEMDALASSSLSDVPAPKPEENSPGWPDAVDHNQTSNFPPLPELNPNSFKRRTSNLSLKHTDSDASFLTTELSNSELLKNNKVYRLRKLYHPKTWVIQIEVKDTGSGIEPALQEKVFEPFVQGDQTLSRSYGGTGLGLSICRQLAKMMHGTLTLKSSIGKGSTFLFTVPLPQNGEIVVPEMDMEEFSNDEFNSSSKINRKVLFDIADADELENDRKDSTASNETDSAPKPARLKSYSTIRSTSTGAVNQISGESCLDNLSHLNIMVAEDNSVNQEVIKRMLRLEGFTNITMAANGAEAVDLVKNSYDTLKFYDIIFMDVQMPKMDGLTATKIIRNNLQFKKPIIALTAFADESNVKECLTSGMSGFLSKPIKRTNLRKIVTEFSPALLSGTVTTPTTFSEEEKRLGFP</sequence>
<dbReference type="InterPro" id="IPR036890">
    <property type="entry name" value="HATPase_C_sf"/>
</dbReference>
<feature type="coiled-coil region" evidence="15">
    <location>
        <begin position="451"/>
        <end position="499"/>
    </location>
</feature>
<proteinExistence type="predicted"/>
<dbReference type="SMART" id="SM00387">
    <property type="entry name" value="HATPase_c"/>
    <property type="match status" value="1"/>
</dbReference>
<dbReference type="AlphaFoldDB" id="A0AAX4H3T8"/>
<dbReference type="PROSITE" id="PS50110">
    <property type="entry name" value="RESPONSE_REGULATORY"/>
    <property type="match status" value="1"/>
</dbReference>
<comment type="subcellular location">
    <subcellularLocation>
        <location evidence="2">Membrane</location>
    </subcellularLocation>
</comment>
<keyword evidence="4 14" id="KW-0597">Phosphoprotein</keyword>
<evidence type="ECO:0000256" key="10">
    <source>
        <dbReference type="ARBA" id="ARBA00022989"/>
    </source>
</evidence>
<feature type="region of interest" description="Disordered" evidence="16">
    <location>
        <begin position="767"/>
        <end position="842"/>
    </location>
</feature>
<evidence type="ECO:0000256" key="3">
    <source>
        <dbReference type="ARBA" id="ARBA00012438"/>
    </source>
</evidence>
<reference evidence="20 21" key="1">
    <citation type="submission" date="2023-10" db="EMBL/GenBank/DDBJ databases">
        <title>Draft Genome Sequence of Candida saopaulonensis from a very Premature Infant with Sepsis.</title>
        <authorList>
            <person name="Ning Y."/>
            <person name="Dai R."/>
            <person name="Xiao M."/>
            <person name="Xu Y."/>
            <person name="Yan Q."/>
            <person name="Zhang L."/>
        </authorList>
    </citation>
    <scope>NUCLEOTIDE SEQUENCE [LARGE SCALE GENOMIC DNA]</scope>
    <source>
        <strain evidence="20 21">19XY460</strain>
    </source>
</reference>
<dbReference type="Pfam" id="PF00072">
    <property type="entry name" value="Response_reg"/>
    <property type="match status" value="1"/>
</dbReference>
<feature type="modified residue" description="4-aspartylphosphate" evidence="14">
    <location>
        <position position="1110"/>
    </location>
</feature>
<keyword evidence="12 17" id="KW-0472">Membrane</keyword>
<dbReference type="PANTHER" id="PTHR43047">
    <property type="entry name" value="TWO-COMPONENT HISTIDINE PROTEIN KINASE"/>
    <property type="match status" value="1"/>
</dbReference>
<dbReference type="Gene3D" id="3.40.50.2300">
    <property type="match status" value="1"/>
</dbReference>
<dbReference type="SMART" id="SM00388">
    <property type="entry name" value="HisKA"/>
    <property type="match status" value="1"/>
</dbReference>
<evidence type="ECO:0000256" key="4">
    <source>
        <dbReference type="ARBA" id="ARBA00022553"/>
    </source>
</evidence>
<feature type="transmembrane region" description="Helical" evidence="17">
    <location>
        <begin position="21"/>
        <end position="44"/>
    </location>
</feature>
<dbReference type="FunFam" id="3.40.50.2300:FF:000289">
    <property type="entry name" value="Osmosensing histidine protein kinase SLN1"/>
    <property type="match status" value="1"/>
</dbReference>
<evidence type="ECO:0000256" key="7">
    <source>
        <dbReference type="ARBA" id="ARBA00022741"/>
    </source>
</evidence>
<feature type="compositionally biased region" description="Basic and acidic residues" evidence="16">
    <location>
        <begin position="675"/>
        <end position="689"/>
    </location>
</feature>
<evidence type="ECO:0000256" key="14">
    <source>
        <dbReference type="PROSITE-ProRule" id="PRU00169"/>
    </source>
</evidence>
<keyword evidence="15" id="KW-0175">Coiled coil</keyword>
<dbReference type="GO" id="GO:0005524">
    <property type="term" value="F:ATP binding"/>
    <property type="evidence" value="ECO:0007669"/>
    <property type="project" value="UniProtKB-KW"/>
</dbReference>
<dbReference type="GO" id="GO:0007234">
    <property type="term" value="P:osmosensory signaling via phosphorelay pathway"/>
    <property type="evidence" value="ECO:0007669"/>
    <property type="project" value="UniProtKB-ARBA"/>
</dbReference>
<keyword evidence="6 17" id="KW-0812">Transmembrane</keyword>
<dbReference type="Pfam" id="PF00512">
    <property type="entry name" value="HisKA"/>
    <property type="match status" value="1"/>
</dbReference>
<feature type="compositionally biased region" description="Polar residues" evidence="16">
    <location>
        <begin position="700"/>
        <end position="712"/>
    </location>
</feature>
<evidence type="ECO:0000256" key="1">
    <source>
        <dbReference type="ARBA" id="ARBA00000085"/>
    </source>
</evidence>
<keyword evidence="7" id="KW-0547">Nucleotide-binding</keyword>
<evidence type="ECO:0000259" key="19">
    <source>
        <dbReference type="PROSITE" id="PS50110"/>
    </source>
</evidence>
<evidence type="ECO:0000256" key="16">
    <source>
        <dbReference type="SAM" id="MobiDB-lite"/>
    </source>
</evidence>
<keyword evidence="10 17" id="KW-1133">Transmembrane helix</keyword>
<name>A0AAX4H3T8_9ASCO</name>
<evidence type="ECO:0000256" key="8">
    <source>
        <dbReference type="ARBA" id="ARBA00022777"/>
    </source>
</evidence>
<keyword evidence="11" id="KW-0902">Two-component regulatory system</keyword>
<dbReference type="InterPro" id="IPR011006">
    <property type="entry name" value="CheY-like_superfamily"/>
</dbReference>
<dbReference type="RefSeq" id="XP_062875545.1">
    <property type="nucleotide sequence ID" value="XM_063019475.1"/>
</dbReference>
<keyword evidence="5" id="KW-0808">Transferase</keyword>
<dbReference type="Gene3D" id="3.30.565.10">
    <property type="entry name" value="Histidine kinase-like ATPase, C-terminal domain"/>
    <property type="match status" value="2"/>
</dbReference>
<dbReference type="GO" id="GO:0005886">
    <property type="term" value="C:plasma membrane"/>
    <property type="evidence" value="ECO:0007669"/>
    <property type="project" value="UniProtKB-ARBA"/>
</dbReference>
<evidence type="ECO:0000256" key="15">
    <source>
        <dbReference type="SAM" id="Coils"/>
    </source>
</evidence>
<dbReference type="Pfam" id="PF02518">
    <property type="entry name" value="HATPase_c"/>
    <property type="match status" value="1"/>
</dbReference>
<dbReference type="GO" id="GO:0009927">
    <property type="term" value="F:histidine phosphotransfer kinase activity"/>
    <property type="evidence" value="ECO:0007669"/>
    <property type="project" value="TreeGrafter"/>
</dbReference>
<feature type="domain" description="Histidine kinase" evidence="18">
    <location>
        <begin position="506"/>
        <end position="964"/>
    </location>
</feature>
<evidence type="ECO:0000259" key="18">
    <source>
        <dbReference type="PROSITE" id="PS50109"/>
    </source>
</evidence>
<evidence type="ECO:0000256" key="9">
    <source>
        <dbReference type="ARBA" id="ARBA00022840"/>
    </source>
</evidence>
<dbReference type="Gene3D" id="1.10.287.130">
    <property type="match status" value="1"/>
</dbReference>
<feature type="compositionally biased region" description="Low complexity" evidence="16">
    <location>
        <begin position="777"/>
        <end position="791"/>
    </location>
</feature>
<dbReference type="SUPFAM" id="SSF55874">
    <property type="entry name" value="ATPase domain of HSP90 chaperone/DNA topoisomerase II/histidine kinase"/>
    <property type="match status" value="2"/>
</dbReference>
<dbReference type="InterPro" id="IPR003594">
    <property type="entry name" value="HATPase_dom"/>
</dbReference>
<dbReference type="SUPFAM" id="SSF52172">
    <property type="entry name" value="CheY-like"/>
    <property type="match status" value="1"/>
</dbReference>
<keyword evidence="8" id="KW-0418">Kinase</keyword>
<dbReference type="EC" id="2.7.13.3" evidence="3"/>
<feature type="region of interest" description="Disordered" evidence="16">
    <location>
        <begin position="1004"/>
        <end position="1032"/>
    </location>
</feature>
<dbReference type="SUPFAM" id="SSF47384">
    <property type="entry name" value="Homodimeric domain of signal transducing histidine kinase"/>
    <property type="match status" value="1"/>
</dbReference>
<gene>
    <name evidence="20" type="ORF">PUMCH_000385</name>
</gene>
<dbReference type="CDD" id="cd17546">
    <property type="entry name" value="REC_hyHK_CKI1_RcsC-like"/>
    <property type="match status" value="1"/>
</dbReference>
<dbReference type="PROSITE" id="PS50109">
    <property type="entry name" value="HIS_KIN"/>
    <property type="match status" value="1"/>
</dbReference>